<dbReference type="EnsemblMetazoa" id="CPIJ004847-RA">
    <property type="protein sequence ID" value="CPIJ004847-PA"/>
    <property type="gene ID" value="CPIJ004847"/>
</dbReference>
<dbReference type="Gene3D" id="3.30.1540.10">
    <property type="entry name" value="formyl-coa transferase, domain 3"/>
    <property type="match status" value="1"/>
</dbReference>
<proteinExistence type="inferred from homology"/>
<comment type="similarity">
    <text evidence="1">Belongs to the CoA-transferase III family.</text>
</comment>
<organism>
    <name type="scientific">Culex quinquefasciatus</name>
    <name type="common">Southern house mosquito</name>
    <name type="synonym">Culex pungens</name>
    <dbReference type="NCBI Taxonomy" id="7176"/>
    <lineage>
        <taxon>Eukaryota</taxon>
        <taxon>Metazoa</taxon>
        <taxon>Ecdysozoa</taxon>
        <taxon>Arthropoda</taxon>
        <taxon>Hexapoda</taxon>
        <taxon>Insecta</taxon>
        <taxon>Pterygota</taxon>
        <taxon>Neoptera</taxon>
        <taxon>Endopterygota</taxon>
        <taxon>Diptera</taxon>
        <taxon>Nematocera</taxon>
        <taxon>Culicoidea</taxon>
        <taxon>Culicidae</taxon>
        <taxon>Culicinae</taxon>
        <taxon>Culicini</taxon>
        <taxon>Culex</taxon>
        <taxon>Culex</taxon>
    </lineage>
</organism>
<dbReference type="VEuPathDB" id="VectorBase:CPIJ004847"/>
<evidence type="ECO:0000313" key="4">
    <source>
        <dbReference type="EnsemblMetazoa" id="CPIJ004847-PA"/>
    </source>
</evidence>
<dbReference type="InParanoid" id="B0WCR2"/>
<evidence type="ECO:0000313" key="5">
    <source>
        <dbReference type="Proteomes" id="UP000002320"/>
    </source>
</evidence>
<dbReference type="InterPro" id="IPR003673">
    <property type="entry name" value="CoA-Trfase_fam_III"/>
</dbReference>
<dbReference type="Gene3D" id="3.40.50.10540">
    <property type="entry name" value="Crotonobetainyl-coa:carnitine coa-transferase, domain 1"/>
    <property type="match status" value="1"/>
</dbReference>
<evidence type="ECO:0000256" key="1">
    <source>
        <dbReference type="ARBA" id="ARBA00008383"/>
    </source>
</evidence>
<dbReference type="AlphaFoldDB" id="B0WCR2"/>
<dbReference type="PANTHER" id="PTHR48228:SF5">
    <property type="entry name" value="ALPHA-METHYLACYL-COA RACEMASE"/>
    <property type="match status" value="1"/>
</dbReference>
<dbReference type="OMA" id="VVIDPFR"/>
<dbReference type="STRING" id="7176.B0WCR2"/>
<dbReference type="GO" id="GO:0008111">
    <property type="term" value="F:alpha-methylacyl-CoA racemase activity"/>
    <property type="evidence" value="ECO:0007669"/>
    <property type="project" value="TreeGrafter"/>
</dbReference>
<evidence type="ECO:0000256" key="2">
    <source>
        <dbReference type="SAM" id="MobiDB-lite"/>
    </source>
</evidence>
<dbReference type="InterPro" id="IPR023606">
    <property type="entry name" value="CoA-Trfase_III_dom_1_sf"/>
</dbReference>
<dbReference type="GO" id="GO:0008206">
    <property type="term" value="P:bile acid metabolic process"/>
    <property type="evidence" value="ECO:0007669"/>
    <property type="project" value="TreeGrafter"/>
</dbReference>
<dbReference type="VEuPathDB" id="VectorBase:CQUJHB010669"/>
<dbReference type="SUPFAM" id="SSF89796">
    <property type="entry name" value="CoA-transferase family III (CaiB/BaiF)"/>
    <property type="match status" value="1"/>
</dbReference>
<evidence type="ECO:0000313" key="3">
    <source>
        <dbReference type="EMBL" id="EDS43788.1"/>
    </source>
</evidence>
<dbReference type="FunCoup" id="B0WCR2">
    <property type="interactions" value="312"/>
</dbReference>
<gene>
    <name evidence="4" type="primary">6036445</name>
    <name evidence="3" type="ORF">CpipJ_CPIJ004847</name>
</gene>
<dbReference type="Proteomes" id="UP000002320">
    <property type="component" value="Unassembled WGS sequence"/>
</dbReference>
<dbReference type="GO" id="GO:0005739">
    <property type="term" value="C:mitochondrion"/>
    <property type="evidence" value="ECO:0007669"/>
    <property type="project" value="TreeGrafter"/>
</dbReference>
<dbReference type="OrthoDB" id="16747at2759"/>
<reference evidence="4" key="2">
    <citation type="submission" date="2020-05" db="UniProtKB">
        <authorList>
            <consortium name="EnsemblMetazoa"/>
        </authorList>
    </citation>
    <scope>IDENTIFICATION</scope>
    <source>
        <strain evidence="4">JHB</strain>
    </source>
</reference>
<protein>
    <submittedName>
        <fullName evidence="3 4">Alpha methylacyl-coa racemase</fullName>
    </submittedName>
</protein>
<dbReference type="eggNOG" id="KOG3957">
    <property type="taxonomic scope" value="Eukaryota"/>
</dbReference>
<dbReference type="InterPro" id="IPR044855">
    <property type="entry name" value="CoA-Trfase_III_dom3_sf"/>
</dbReference>
<dbReference type="InterPro" id="IPR050509">
    <property type="entry name" value="CoA-transferase_III"/>
</dbReference>
<reference evidence="3" key="1">
    <citation type="submission" date="2007-03" db="EMBL/GenBank/DDBJ databases">
        <title>Annotation of Culex pipiens quinquefasciatus.</title>
        <authorList>
            <consortium name="The Broad Institute Genome Sequencing Platform"/>
            <person name="Atkinson P.W."/>
            <person name="Hemingway J."/>
            <person name="Christensen B.M."/>
            <person name="Higgs S."/>
            <person name="Kodira C."/>
            <person name="Hannick L."/>
            <person name="Megy K."/>
            <person name="O'Leary S."/>
            <person name="Pearson M."/>
            <person name="Haas B.J."/>
            <person name="Mauceli E."/>
            <person name="Wortman J.R."/>
            <person name="Lee N.H."/>
            <person name="Guigo R."/>
            <person name="Stanke M."/>
            <person name="Alvarado L."/>
            <person name="Amedeo P."/>
            <person name="Antoine C.H."/>
            <person name="Arensburger P."/>
            <person name="Bidwell S.L."/>
            <person name="Crawford M."/>
            <person name="Camaro F."/>
            <person name="Devon K."/>
            <person name="Engels R."/>
            <person name="Hammond M."/>
            <person name="Howarth C."/>
            <person name="Koehrsen M."/>
            <person name="Lawson D."/>
            <person name="Montgomery P."/>
            <person name="Nene V."/>
            <person name="Nusbaum C."/>
            <person name="Puiu D."/>
            <person name="Romero-Severson J."/>
            <person name="Severson D.W."/>
            <person name="Shumway M."/>
            <person name="Sisk P."/>
            <person name="Stolte C."/>
            <person name="Zeng Q."/>
            <person name="Eisenstadt E."/>
            <person name="Fraser-Liggett C."/>
            <person name="Strausberg R."/>
            <person name="Galagan J."/>
            <person name="Birren B."/>
            <person name="Collins F.H."/>
        </authorList>
    </citation>
    <scope>NUCLEOTIDE SEQUENCE [LARGE SCALE GENOMIC DNA]</scope>
    <source>
        <strain evidence="3">JHB</strain>
    </source>
</reference>
<keyword evidence="5" id="KW-1185">Reference proteome</keyword>
<dbReference type="HOGENOM" id="CLU_033975_5_0_1"/>
<dbReference type="Pfam" id="PF02515">
    <property type="entry name" value="CoA_transf_3"/>
    <property type="match status" value="1"/>
</dbReference>
<accession>B0WCR2</accession>
<dbReference type="PANTHER" id="PTHR48228">
    <property type="entry name" value="SUCCINYL-COA--D-CITRAMALATE COA-TRANSFERASE"/>
    <property type="match status" value="1"/>
</dbReference>
<dbReference type="KEGG" id="cqu:CpipJ_CPIJ004847"/>
<name>B0WCR2_CULQU</name>
<sequence>MALKGLKVLEFAGLAPGPFCGMLLTDFGACVTRIDKTPHNSIDVLQGGKRTLALDLKKPKAIEIVRSLCRKSDVLIEPFRPGVMEKLGLGPSELMRENPRLIYARLTGFGQNGAHAARAGHDINYVALSGILSLLGRKDERPTAPINLAADFAGGGLLCAFGILAAVLERHNSGKGQVVDHAMVEGAAYVGSWLIRSQKLPIWGRPRGENMLDTGVHFYDTFQTKDGKFMSVGAIEPQFYKELLEGLDLQMELPQYEDVEKSKHLFEAIFLTKTRDEWTKIFQDRDACVFPVLDMDEAYKYPHNREREVFLDKVKTNDELVPTPAPKLSRTPAQSGALAPEKDELQTVEEILNEVGSATVIAFCLFATNKIAQRSG</sequence>
<dbReference type="EMBL" id="DS231890">
    <property type="protein sequence ID" value="EDS43788.1"/>
    <property type="molecule type" value="Genomic_DNA"/>
</dbReference>
<feature type="region of interest" description="Disordered" evidence="2">
    <location>
        <begin position="321"/>
        <end position="341"/>
    </location>
</feature>